<protein>
    <submittedName>
        <fullName evidence="2">Uncharacterized protein</fullName>
    </submittedName>
</protein>
<evidence type="ECO:0000256" key="1">
    <source>
        <dbReference type="SAM" id="SignalP"/>
    </source>
</evidence>
<proteinExistence type="predicted"/>
<feature type="chain" id="PRO_5023000595" evidence="1">
    <location>
        <begin position="36"/>
        <end position="449"/>
    </location>
</feature>
<comment type="caution">
    <text evidence="2">The sequence shown here is derived from an EMBL/GenBank/DDBJ whole genome shotgun (WGS) entry which is preliminary data.</text>
</comment>
<gene>
    <name evidence="2" type="ORF">Poly41_34180</name>
</gene>
<reference evidence="2 3" key="1">
    <citation type="submission" date="2019-02" db="EMBL/GenBank/DDBJ databases">
        <title>Deep-cultivation of Planctomycetes and their phenomic and genomic characterization uncovers novel biology.</title>
        <authorList>
            <person name="Wiegand S."/>
            <person name="Jogler M."/>
            <person name="Boedeker C."/>
            <person name="Pinto D."/>
            <person name="Vollmers J."/>
            <person name="Rivas-Marin E."/>
            <person name="Kohn T."/>
            <person name="Peeters S.H."/>
            <person name="Heuer A."/>
            <person name="Rast P."/>
            <person name="Oberbeckmann S."/>
            <person name="Bunk B."/>
            <person name="Jeske O."/>
            <person name="Meyerdierks A."/>
            <person name="Storesund J.E."/>
            <person name="Kallscheuer N."/>
            <person name="Luecker S."/>
            <person name="Lage O.M."/>
            <person name="Pohl T."/>
            <person name="Merkel B.J."/>
            <person name="Hornburger P."/>
            <person name="Mueller R.-W."/>
            <person name="Bruemmer F."/>
            <person name="Labrenz M."/>
            <person name="Spormann A.M."/>
            <person name="Op Den Camp H."/>
            <person name="Overmann J."/>
            <person name="Amann R."/>
            <person name="Jetten M.S.M."/>
            <person name="Mascher T."/>
            <person name="Medema M.H."/>
            <person name="Devos D.P."/>
            <person name="Kaster A.-K."/>
            <person name="Ovreas L."/>
            <person name="Rohde M."/>
            <person name="Galperin M.Y."/>
            <person name="Jogler C."/>
        </authorList>
    </citation>
    <scope>NUCLEOTIDE SEQUENCE [LARGE SCALE GENOMIC DNA]</scope>
    <source>
        <strain evidence="2 3">Poly41</strain>
    </source>
</reference>
<organism evidence="2 3">
    <name type="scientific">Novipirellula artificiosorum</name>
    <dbReference type="NCBI Taxonomy" id="2528016"/>
    <lineage>
        <taxon>Bacteria</taxon>
        <taxon>Pseudomonadati</taxon>
        <taxon>Planctomycetota</taxon>
        <taxon>Planctomycetia</taxon>
        <taxon>Pirellulales</taxon>
        <taxon>Pirellulaceae</taxon>
        <taxon>Novipirellula</taxon>
    </lineage>
</organism>
<sequence precursor="true">MKIRSTHKRFGSIAARTFAACGLLAGTLVVSNVHAQTGLFGNFQSPSKTSPSQTAPKSIMHGDQEFHVMTADGVPTAASAGRVATVGSLPASEMTGGVAQTSCLSCGTSCGGACGGYSGMGDLYGAGSCGTGNCGNYGGYGDSYGGFGEGYGSVCGTPCKPYCYVSVEALYMEHQGDQPNLWNSGFEYPEFDFQWGSRITIGSVPDCVHGWEAAYVGPFDWNLASASTFASRDLVNISNALSLAAVPAAQNPFLDVVGHGSQYDVEYWSLEANKTLVGWDVAKILYGARYIDYSEEFNQSVVNGNGVQGFMKSTTGNSLVGGQIGLDMLYPVSCHGYMDLRGRAGAYMNIADADMIAVSFAAAPNNASGVLMNDDDIDLAGVFEIGTGYRYQLGEMLSVRAGVEAWYITGIASAPEQMVSVINAGPRQNVDTGESFFVLGYNFGVQVKY</sequence>
<evidence type="ECO:0000313" key="2">
    <source>
        <dbReference type="EMBL" id="TWU37289.1"/>
    </source>
</evidence>
<dbReference type="EMBL" id="SJPV01000005">
    <property type="protein sequence ID" value="TWU37289.1"/>
    <property type="molecule type" value="Genomic_DNA"/>
</dbReference>
<evidence type="ECO:0000313" key="3">
    <source>
        <dbReference type="Proteomes" id="UP000319143"/>
    </source>
</evidence>
<name>A0A5C6DRA8_9BACT</name>
<keyword evidence="1" id="KW-0732">Signal</keyword>
<keyword evidence="3" id="KW-1185">Reference proteome</keyword>
<accession>A0A5C6DRA8</accession>
<dbReference type="Proteomes" id="UP000319143">
    <property type="component" value="Unassembled WGS sequence"/>
</dbReference>
<dbReference type="AlphaFoldDB" id="A0A5C6DRA8"/>
<dbReference type="RefSeq" id="WP_146527628.1">
    <property type="nucleotide sequence ID" value="NZ_SJPV01000005.1"/>
</dbReference>
<dbReference type="OrthoDB" id="264439at2"/>
<feature type="signal peptide" evidence="1">
    <location>
        <begin position="1"/>
        <end position="35"/>
    </location>
</feature>